<proteinExistence type="predicted"/>
<evidence type="ECO:0000256" key="8">
    <source>
        <dbReference type="ARBA" id="ARBA00022989"/>
    </source>
</evidence>
<evidence type="ECO:0000259" key="12">
    <source>
        <dbReference type="PROSITE" id="PS50109"/>
    </source>
</evidence>
<dbReference type="GO" id="GO:0000155">
    <property type="term" value="F:phosphorelay sensor kinase activity"/>
    <property type="evidence" value="ECO:0007669"/>
    <property type="project" value="InterPro"/>
</dbReference>
<dbReference type="SUPFAM" id="SSF47384">
    <property type="entry name" value="Homodimeric domain of signal transducing histidine kinase"/>
    <property type="match status" value="1"/>
</dbReference>
<evidence type="ECO:0000259" key="13">
    <source>
        <dbReference type="PROSITE" id="PS50885"/>
    </source>
</evidence>
<feature type="domain" description="HAMP" evidence="13">
    <location>
        <begin position="195"/>
        <end position="246"/>
    </location>
</feature>
<evidence type="ECO:0000256" key="1">
    <source>
        <dbReference type="ARBA" id="ARBA00000085"/>
    </source>
</evidence>
<sequence>MAKATTSIRRQLILMVATVLIVINVVALWSAHIYANRAAKESYDRLLYGSALQMAENINILDSQFFIDLPVSAFETLALSTSDRAFYSIMNGQYQVLTGYKDLPNIPFTQLLQQSSEKEKFIPIYYEAMYRGETVRFVALGKRLLEADSVNDVFIIVGQTLDARRAAATEISQMALQFVTLFFFITLLLLLFVIWRVLQPLQAIKQAITERSPQELSPLEANVPSEIAPLLKSINYFMAQLDNTLSRLKRFTAEAAHQIRTPLAGLNSQAQNALDETDEVLRQKQLQHILESSNVLTNTVNQLLSRATLTHRYQSHPFSPVSLDHVTKETCRELVVWALEQQVEIEYLGDIQVTINGDEFALKQMLQNIIENAIKYSPKGSVVEVELMVMDELSETSVVLQIRDQGIGVPDQDKEHIFEYFYRSPDNFASGSGIGLSIAKEVAEHHDARFHLKDNQPTGLIVEVIFPQRKGLSYES</sequence>
<dbReference type="InterPro" id="IPR003661">
    <property type="entry name" value="HisK_dim/P_dom"/>
</dbReference>
<dbReference type="PANTHER" id="PTHR45436">
    <property type="entry name" value="SENSOR HISTIDINE KINASE YKOH"/>
    <property type="match status" value="1"/>
</dbReference>
<name>A0A1M5LVP1_9GAMM</name>
<dbReference type="STRING" id="1122206.SAMN02745753_04340"/>
<evidence type="ECO:0000256" key="3">
    <source>
        <dbReference type="ARBA" id="ARBA00012438"/>
    </source>
</evidence>
<evidence type="ECO:0000256" key="10">
    <source>
        <dbReference type="ARBA" id="ARBA00023136"/>
    </source>
</evidence>
<dbReference type="InterPro" id="IPR005467">
    <property type="entry name" value="His_kinase_dom"/>
</dbReference>
<dbReference type="SUPFAM" id="SSF55874">
    <property type="entry name" value="ATPase domain of HSP90 chaperone/DNA topoisomerase II/histidine kinase"/>
    <property type="match status" value="1"/>
</dbReference>
<evidence type="ECO:0000256" key="6">
    <source>
        <dbReference type="ARBA" id="ARBA00022692"/>
    </source>
</evidence>
<dbReference type="EC" id="2.7.13.3" evidence="3"/>
<dbReference type="Pfam" id="PF00512">
    <property type="entry name" value="HisKA"/>
    <property type="match status" value="1"/>
</dbReference>
<dbReference type="InterPro" id="IPR036097">
    <property type="entry name" value="HisK_dim/P_sf"/>
</dbReference>
<dbReference type="InterPro" id="IPR036890">
    <property type="entry name" value="HATPase_C_sf"/>
</dbReference>
<dbReference type="PRINTS" id="PR00344">
    <property type="entry name" value="BCTRLSENSOR"/>
</dbReference>
<dbReference type="Gene3D" id="3.30.565.10">
    <property type="entry name" value="Histidine kinase-like ATPase, C-terminal domain"/>
    <property type="match status" value="1"/>
</dbReference>
<dbReference type="InterPro" id="IPR004358">
    <property type="entry name" value="Sig_transdc_His_kin-like_C"/>
</dbReference>
<dbReference type="InterPro" id="IPR003594">
    <property type="entry name" value="HATPase_dom"/>
</dbReference>
<dbReference type="GO" id="GO:0005886">
    <property type="term" value="C:plasma membrane"/>
    <property type="evidence" value="ECO:0007669"/>
    <property type="project" value="TreeGrafter"/>
</dbReference>
<keyword evidence="10 11" id="KW-0472">Membrane</keyword>
<feature type="transmembrane region" description="Helical" evidence="11">
    <location>
        <begin position="174"/>
        <end position="198"/>
    </location>
</feature>
<keyword evidence="8 11" id="KW-1133">Transmembrane helix</keyword>
<evidence type="ECO:0000256" key="11">
    <source>
        <dbReference type="SAM" id="Phobius"/>
    </source>
</evidence>
<evidence type="ECO:0000256" key="9">
    <source>
        <dbReference type="ARBA" id="ARBA00023012"/>
    </source>
</evidence>
<evidence type="ECO:0000256" key="4">
    <source>
        <dbReference type="ARBA" id="ARBA00022553"/>
    </source>
</evidence>
<keyword evidence="7 14" id="KW-0418">Kinase</keyword>
<keyword evidence="6 11" id="KW-0812">Transmembrane</keyword>
<dbReference type="PANTHER" id="PTHR45436:SF1">
    <property type="entry name" value="SENSOR PROTEIN QSEC"/>
    <property type="match status" value="1"/>
</dbReference>
<reference evidence="15" key="1">
    <citation type="submission" date="2016-11" db="EMBL/GenBank/DDBJ databases">
        <authorList>
            <person name="Varghese N."/>
            <person name="Submissions S."/>
        </authorList>
    </citation>
    <scope>NUCLEOTIDE SEQUENCE [LARGE SCALE GENOMIC DNA]</scope>
    <source>
        <strain evidence="15">DSM 16579</strain>
    </source>
</reference>
<evidence type="ECO:0000313" key="14">
    <source>
        <dbReference type="EMBL" id="SHG68980.1"/>
    </source>
</evidence>
<feature type="transmembrane region" description="Helical" evidence="11">
    <location>
        <begin position="12"/>
        <end position="35"/>
    </location>
</feature>
<gene>
    <name evidence="14" type="ORF">SAMN02745753_04340</name>
</gene>
<evidence type="ECO:0000256" key="5">
    <source>
        <dbReference type="ARBA" id="ARBA00022679"/>
    </source>
</evidence>
<dbReference type="InterPro" id="IPR013727">
    <property type="entry name" value="2CSK_N"/>
</dbReference>
<comment type="subcellular location">
    <subcellularLocation>
        <location evidence="2">Membrane</location>
    </subcellularLocation>
</comment>
<dbReference type="Pfam" id="PF02518">
    <property type="entry name" value="HATPase_c"/>
    <property type="match status" value="1"/>
</dbReference>
<dbReference type="Pfam" id="PF08521">
    <property type="entry name" value="2CSK_N"/>
    <property type="match status" value="1"/>
</dbReference>
<evidence type="ECO:0000313" key="15">
    <source>
        <dbReference type="Proteomes" id="UP000184517"/>
    </source>
</evidence>
<dbReference type="CDD" id="cd00075">
    <property type="entry name" value="HATPase"/>
    <property type="match status" value="1"/>
</dbReference>
<dbReference type="CDD" id="cd00082">
    <property type="entry name" value="HisKA"/>
    <property type="match status" value="1"/>
</dbReference>
<keyword evidence="4" id="KW-0597">Phosphoprotein</keyword>
<dbReference type="SMART" id="SM00388">
    <property type="entry name" value="HisKA"/>
    <property type="match status" value="1"/>
</dbReference>
<dbReference type="InterPro" id="IPR003660">
    <property type="entry name" value="HAMP_dom"/>
</dbReference>
<feature type="domain" description="Histidine kinase" evidence="12">
    <location>
        <begin position="254"/>
        <end position="470"/>
    </location>
</feature>
<dbReference type="AlphaFoldDB" id="A0A1M5LVP1"/>
<dbReference type="InterPro" id="IPR050428">
    <property type="entry name" value="TCS_sensor_his_kinase"/>
</dbReference>
<evidence type="ECO:0000256" key="7">
    <source>
        <dbReference type="ARBA" id="ARBA00022777"/>
    </source>
</evidence>
<evidence type="ECO:0000256" key="2">
    <source>
        <dbReference type="ARBA" id="ARBA00004370"/>
    </source>
</evidence>
<dbReference type="SMART" id="SM00387">
    <property type="entry name" value="HATPase_c"/>
    <property type="match status" value="1"/>
</dbReference>
<dbReference type="EMBL" id="FQVF01000027">
    <property type="protein sequence ID" value="SHG68980.1"/>
    <property type="molecule type" value="Genomic_DNA"/>
</dbReference>
<dbReference type="Gene3D" id="1.10.287.130">
    <property type="match status" value="1"/>
</dbReference>
<comment type="catalytic activity">
    <reaction evidence="1">
        <text>ATP + protein L-histidine = ADP + protein N-phospho-L-histidine.</text>
        <dbReference type="EC" id="2.7.13.3"/>
    </reaction>
</comment>
<organism evidence="14 15">
    <name type="scientific">Marinomonas polaris DSM 16579</name>
    <dbReference type="NCBI Taxonomy" id="1122206"/>
    <lineage>
        <taxon>Bacteria</taxon>
        <taxon>Pseudomonadati</taxon>
        <taxon>Pseudomonadota</taxon>
        <taxon>Gammaproteobacteria</taxon>
        <taxon>Oceanospirillales</taxon>
        <taxon>Oceanospirillaceae</taxon>
        <taxon>Marinomonas</taxon>
    </lineage>
</organism>
<protein>
    <recommendedName>
        <fullName evidence="3">histidine kinase</fullName>
        <ecNumber evidence="3">2.7.13.3</ecNumber>
    </recommendedName>
</protein>
<dbReference type="RefSeq" id="WP_072842015.1">
    <property type="nucleotide sequence ID" value="NZ_FQVF01000027.1"/>
</dbReference>
<dbReference type="PROSITE" id="PS50885">
    <property type="entry name" value="HAMP"/>
    <property type="match status" value="1"/>
</dbReference>
<keyword evidence="15" id="KW-1185">Reference proteome</keyword>
<dbReference type="OrthoDB" id="9809766at2"/>
<dbReference type="Proteomes" id="UP000184517">
    <property type="component" value="Unassembled WGS sequence"/>
</dbReference>
<keyword evidence="9" id="KW-0902">Two-component regulatory system</keyword>
<keyword evidence="5" id="KW-0808">Transferase</keyword>
<dbReference type="PROSITE" id="PS50109">
    <property type="entry name" value="HIS_KIN"/>
    <property type="match status" value="1"/>
</dbReference>
<accession>A0A1M5LVP1</accession>